<dbReference type="KEGG" id="lak:106181905"/>
<dbReference type="STRING" id="7574.A0A1S3KHE3"/>
<evidence type="ECO:0000313" key="6">
    <source>
        <dbReference type="RefSeq" id="XP_013421894.1"/>
    </source>
</evidence>
<gene>
    <name evidence="6" type="primary">LOC106181905</name>
</gene>
<keyword evidence="1" id="KW-0547">Nucleotide-binding</keyword>
<dbReference type="OrthoDB" id="2135133at2759"/>
<dbReference type="SUPFAM" id="SSF52540">
    <property type="entry name" value="P-loop containing nucleoside triphosphate hydrolases"/>
    <property type="match status" value="1"/>
</dbReference>
<dbReference type="GO" id="GO:0005525">
    <property type="term" value="F:GTP binding"/>
    <property type="evidence" value="ECO:0007669"/>
    <property type="project" value="UniProtKB-KW"/>
</dbReference>
<dbReference type="AlphaFoldDB" id="A0A1S3KHE3"/>
<dbReference type="PROSITE" id="PS51715">
    <property type="entry name" value="G_GB1_RHD3"/>
    <property type="match status" value="1"/>
</dbReference>
<feature type="domain" description="GB1/RHD3-type G" evidence="4">
    <location>
        <begin position="76"/>
        <end position="168"/>
    </location>
</feature>
<comment type="similarity">
    <text evidence="3">Belongs to the TRAFAC class dynamin-like GTPase superfamily. GB1/RHD3 GTPase family.</text>
</comment>
<dbReference type="InterPro" id="IPR015894">
    <property type="entry name" value="Guanylate-bd_N"/>
</dbReference>
<dbReference type="Gene3D" id="3.40.50.300">
    <property type="entry name" value="P-loop containing nucleotide triphosphate hydrolases"/>
    <property type="match status" value="1"/>
</dbReference>
<dbReference type="PANTHER" id="PTHR10751">
    <property type="entry name" value="GUANYLATE BINDING PROTEIN"/>
    <property type="match status" value="1"/>
</dbReference>
<dbReference type="InterPro" id="IPR030386">
    <property type="entry name" value="G_GB1_RHD3_dom"/>
</dbReference>
<dbReference type="GO" id="GO:0003924">
    <property type="term" value="F:GTPase activity"/>
    <property type="evidence" value="ECO:0007669"/>
    <property type="project" value="InterPro"/>
</dbReference>
<evidence type="ECO:0000256" key="1">
    <source>
        <dbReference type="ARBA" id="ARBA00022741"/>
    </source>
</evidence>
<keyword evidence="5" id="KW-1185">Reference proteome</keyword>
<keyword evidence="2" id="KW-0342">GTP-binding</keyword>
<dbReference type="InParanoid" id="A0A1S3KHE3"/>
<evidence type="ECO:0000259" key="4">
    <source>
        <dbReference type="PROSITE" id="PS51715"/>
    </source>
</evidence>
<dbReference type="RefSeq" id="XP_013421894.1">
    <property type="nucleotide sequence ID" value="XM_013566440.1"/>
</dbReference>
<proteinExistence type="inferred from homology"/>
<dbReference type="Proteomes" id="UP000085678">
    <property type="component" value="Unplaced"/>
</dbReference>
<dbReference type="Pfam" id="PF02263">
    <property type="entry name" value="GBP"/>
    <property type="match status" value="1"/>
</dbReference>
<reference evidence="6" key="1">
    <citation type="submission" date="2025-08" db="UniProtKB">
        <authorList>
            <consortium name="RefSeq"/>
        </authorList>
    </citation>
    <scope>IDENTIFICATION</scope>
    <source>
        <tissue evidence="6">Gonads</tissue>
    </source>
</reference>
<accession>A0A1S3KHE3</accession>
<organism evidence="5 6">
    <name type="scientific">Lingula anatina</name>
    <name type="common">Brachiopod</name>
    <name type="synonym">Lingula unguis</name>
    <dbReference type="NCBI Taxonomy" id="7574"/>
    <lineage>
        <taxon>Eukaryota</taxon>
        <taxon>Metazoa</taxon>
        <taxon>Spiralia</taxon>
        <taxon>Lophotrochozoa</taxon>
        <taxon>Brachiopoda</taxon>
        <taxon>Linguliformea</taxon>
        <taxon>Lingulata</taxon>
        <taxon>Lingulida</taxon>
        <taxon>Linguloidea</taxon>
        <taxon>Lingulidae</taxon>
        <taxon>Lingula</taxon>
    </lineage>
</organism>
<evidence type="ECO:0000313" key="5">
    <source>
        <dbReference type="Proteomes" id="UP000085678"/>
    </source>
</evidence>
<name>A0A1S3KHE3_LINAN</name>
<dbReference type="InterPro" id="IPR027417">
    <property type="entry name" value="P-loop_NTPase"/>
</dbReference>
<evidence type="ECO:0000256" key="2">
    <source>
        <dbReference type="ARBA" id="ARBA00023134"/>
    </source>
</evidence>
<evidence type="ECO:0000256" key="3">
    <source>
        <dbReference type="PROSITE-ProRule" id="PRU01052"/>
    </source>
</evidence>
<dbReference type="GeneID" id="106181905"/>
<sequence>MAADDKSLTAPHRRQGYEILPISQKDLATRQTSVPLILPNDFQYDPSSGKIVKKEGEKRTHLVVVEEALELLRDITDPVSILGICGPARSGKSYVVSRMAGAHDAFELGNKMSSQTLGIWMGTKVLRHRKEGFTTILIDSEGTGKYSYISRWRISQSLRFTSYMMLDR</sequence>
<protein>
    <submittedName>
        <fullName evidence="6">Guanylate-binding protein 5-like</fullName>
    </submittedName>
</protein>